<sequence length="306" mass="33173">MMDLDAVVSLRAIATEGSVARAAALLGYTPSAVSQQVKRLERETGVDLLERAGRGVVLTAAATRLVVASTPVLADLERIRADIQSLSDGPDALVGEIRLAAFSTVVRGLMIPVLSELRQRHPELRLPLRESEPWETIALVASGQRDLGIVHRWGGVALAMPDHLVETPLFTDVADVILPRGHRLADREVLRPEDLAEEPWVATFDSTICRQWLRRLFDGVSGAPRIVHESMEFENHLALARAGLAVALVPRLGRGDLGDDVVAIPTAGPASTRDVLAVHRRTQADSPALRAVLDEVARRGADLSRR</sequence>
<keyword evidence="2" id="KW-0805">Transcription regulation</keyword>
<dbReference type="PROSITE" id="PS50931">
    <property type="entry name" value="HTH_LYSR"/>
    <property type="match status" value="1"/>
</dbReference>
<dbReference type="SUPFAM" id="SSF53850">
    <property type="entry name" value="Periplasmic binding protein-like II"/>
    <property type="match status" value="1"/>
</dbReference>
<dbReference type="GO" id="GO:0032993">
    <property type="term" value="C:protein-DNA complex"/>
    <property type="evidence" value="ECO:0007669"/>
    <property type="project" value="TreeGrafter"/>
</dbReference>
<dbReference type="GO" id="GO:0003700">
    <property type="term" value="F:DNA-binding transcription factor activity"/>
    <property type="evidence" value="ECO:0007669"/>
    <property type="project" value="InterPro"/>
</dbReference>
<dbReference type="Gene3D" id="1.10.10.10">
    <property type="entry name" value="Winged helix-like DNA-binding domain superfamily/Winged helix DNA-binding domain"/>
    <property type="match status" value="1"/>
</dbReference>
<dbReference type="PANTHER" id="PTHR30346">
    <property type="entry name" value="TRANSCRIPTIONAL DUAL REGULATOR HCAR-RELATED"/>
    <property type="match status" value="1"/>
</dbReference>
<organism evidence="6 7">
    <name type="scientific">Candidatus Microbacterium phytovorans</name>
    <dbReference type="NCBI Taxonomy" id="3121374"/>
    <lineage>
        <taxon>Bacteria</taxon>
        <taxon>Bacillati</taxon>
        <taxon>Actinomycetota</taxon>
        <taxon>Actinomycetes</taxon>
        <taxon>Micrococcales</taxon>
        <taxon>Microbacteriaceae</taxon>
        <taxon>Microbacterium</taxon>
    </lineage>
</organism>
<evidence type="ECO:0000313" key="7">
    <source>
        <dbReference type="Proteomes" id="UP001213972"/>
    </source>
</evidence>
<keyword evidence="3" id="KW-0238">DNA-binding</keyword>
<dbReference type="CDD" id="cd08423">
    <property type="entry name" value="PBP2_LTTR_like_6"/>
    <property type="match status" value="1"/>
</dbReference>
<dbReference type="InterPro" id="IPR005119">
    <property type="entry name" value="LysR_subst-bd"/>
</dbReference>
<dbReference type="EMBL" id="CP119321">
    <property type="protein sequence ID" value="WEK12799.1"/>
    <property type="molecule type" value="Genomic_DNA"/>
</dbReference>
<accession>A0AAJ6B379</accession>
<proteinExistence type="inferred from homology"/>
<gene>
    <name evidence="6" type="ORF">P0Y48_10010</name>
</gene>
<dbReference type="AlphaFoldDB" id="A0AAJ6B379"/>
<dbReference type="PANTHER" id="PTHR30346:SF29">
    <property type="entry name" value="LYSR SUBSTRATE-BINDING"/>
    <property type="match status" value="1"/>
</dbReference>
<evidence type="ECO:0000256" key="4">
    <source>
        <dbReference type="ARBA" id="ARBA00023163"/>
    </source>
</evidence>
<dbReference type="SUPFAM" id="SSF46785">
    <property type="entry name" value="Winged helix' DNA-binding domain"/>
    <property type="match status" value="1"/>
</dbReference>
<evidence type="ECO:0000256" key="1">
    <source>
        <dbReference type="ARBA" id="ARBA00009437"/>
    </source>
</evidence>
<evidence type="ECO:0000256" key="3">
    <source>
        <dbReference type="ARBA" id="ARBA00023125"/>
    </source>
</evidence>
<dbReference type="Proteomes" id="UP001213972">
    <property type="component" value="Chromosome"/>
</dbReference>
<evidence type="ECO:0000259" key="5">
    <source>
        <dbReference type="PROSITE" id="PS50931"/>
    </source>
</evidence>
<evidence type="ECO:0000313" key="6">
    <source>
        <dbReference type="EMBL" id="WEK12799.1"/>
    </source>
</evidence>
<evidence type="ECO:0000256" key="2">
    <source>
        <dbReference type="ARBA" id="ARBA00023015"/>
    </source>
</evidence>
<protein>
    <submittedName>
        <fullName evidence="6">LysR family transcriptional regulator</fullName>
    </submittedName>
</protein>
<dbReference type="Pfam" id="PF00126">
    <property type="entry name" value="HTH_1"/>
    <property type="match status" value="1"/>
</dbReference>
<dbReference type="InterPro" id="IPR036390">
    <property type="entry name" value="WH_DNA-bd_sf"/>
</dbReference>
<dbReference type="Pfam" id="PF03466">
    <property type="entry name" value="LysR_substrate"/>
    <property type="match status" value="1"/>
</dbReference>
<name>A0AAJ6B379_9MICO</name>
<dbReference type="InterPro" id="IPR000847">
    <property type="entry name" value="LysR_HTH_N"/>
</dbReference>
<dbReference type="GO" id="GO:0003677">
    <property type="term" value="F:DNA binding"/>
    <property type="evidence" value="ECO:0007669"/>
    <property type="project" value="UniProtKB-KW"/>
</dbReference>
<dbReference type="Gene3D" id="3.40.190.10">
    <property type="entry name" value="Periplasmic binding protein-like II"/>
    <property type="match status" value="2"/>
</dbReference>
<comment type="similarity">
    <text evidence="1">Belongs to the LysR transcriptional regulatory family.</text>
</comment>
<dbReference type="InterPro" id="IPR036388">
    <property type="entry name" value="WH-like_DNA-bd_sf"/>
</dbReference>
<feature type="domain" description="HTH lysR-type" evidence="5">
    <location>
        <begin position="2"/>
        <end position="59"/>
    </location>
</feature>
<keyword evidence="4" id="KW-0804">Transcription</keyword>
<reference evidence="6" key="1">
    <citation type="submission" date="2023-03" db="EMBL/GenBank/DDBJ databases">
        <title>Andean soil-derived lignocellulolytic bacterial consortium as a source of novel taxa and putative plastic-active enzymes.</title>
        <authorList>
            <person name="Diaz-Garcia L."/>
            <person name="Chuvochina M."/>
            <person name="Feuerriegel G."/>
            <person name="Bunk B."/>
            <person name="Sproer C."/>
            <person name="Streit W.R."/>
            <person name="Rodriguez L.M."/>
            <person name="Overmann J."/>
            <person name="Jimenez D.J."/>
        </authorList>
    </citation>
    <scope>NUCLEOTIDE SEQUENCE</scope>
    <source>
        <strain evidence="6">MAG 4610</strain>
    </source>
</reference>